<evidence type="ECO:0000313" key="2">
    <source>
        <dbReference type="EMBL" id="OIR05107.1"/>
    </source>
</evidence>
<dbReference type="Pfam" id="PF12779">
    <property type="entry name" value="WXXGXW"/>
    <property type="match status" value="2"/>
</dbReference>
<organism evidence="2">
    <name type="scientific">mine drainage metagenome</name>
    <dbReference type="NCBI Taxonomy" id="410659"/>
    <lineage>
        <taxon>unclassified sequences</taxon>
        <taxon>metagenomes</taxon>
        <taxon>ecological metagenomes</taxon>
    </lineage>
</organism>
<protein>
    <submittedName>
        <fullName evidence="2">Uncharacterized protein</fullName>
    </submittedName>
</protein>
<gene>
    <name evidence="2" type="ORF">GALL_126650</name>
</gene>
<dbReference type="PROSITE" id="PS51257">
    <property type="entry name" value="PROKAR_LIPOPROTEIN"/>
    <property type="match status" value="1"/>
</dbReference>
<name>A0A1J5SAX5_9ZZZZ</name>
<accession>A0A1J5SAX5</accession>
<proteinExistence type="predicted"/>
<evidence type="ECO:0000256" key="1">
    <source>
        <dbReference type="SAM" id="MobiDB-lite"/>
    </source>
</evidence>
<comment type="caution">
    <text evidence="2">The sequence shown here is derived from an EMBL/GenBank/DDBJ whole genome shotgun (WGS) entry which is preliminary data.</text>
</comment>
<dbReference type="InterPro" id="IPR024447">
    <property type="entry name" value="YXWGXW_rpt"/>
</dbReference>
<reference evidence="2" key="1">
    <citation type="submission" date="2016-10" db="EMBL/GenBank/DDBJ databases">
        <title>Sequence of Gallionella enrichment culture.</title>
        <authorList>
            <person name="Poehlein A."/>
            <person name="Muehling M."/>
            <person name="Daniel R."/>
        </authorList>
    </citation>
    <scope>NUCLEOTIDE SEQUENCE</scope>
</reference>
<dbReference type="AlphaFoldDB" id="A0A1J5SAX5"/>
<dbReference type="EMBL" id="MLJW01000052">
    <property type="protein sequence ID" value="OIR05107.1"/>
    <property type="molecule type" value="Genomic_DNA"/>
</dbReference>
<feature type="region of interest" description="Disordered" evidence="1">
    <location>
        <begin position="72"/>
        <end position="114"/>
    </location>
</feature>
<sequence length="169" mass="17312">MKTLATITSALALSTLLTGCVGVGPNTQEGAVTGGTLGAIAGAIIGHNSRGGDTLGGAVLGATAGAIAGGTLGNAQDQRNGTLYTSEPGPRRVVVSGPPPPPSSSPTEYPGRSPDPSAVWIPGYWDYTGAGYVWTPGRWEVPPPMATSYIAAHWETRGNAYVFVRGYWR</sequence>
<feature type="compositionally biased region" description="Polar residues" evidence="1">
    <location>
        <begin position="76"/>
        <end position="85"/>
    </location>
</feature>